<dbReference type="InterPro" id="IPR029044">
    <property type="entry name" value="Nucleotide-diphossugar_trans"/>
</dbReference>
<evidence type="ECO:0000259" key="1">
    <source>
        <dbReference type="Pfam" id="PF00535"/>
    </source>
</evidence>
<gene>
    <name evidence="2" type="ORF">HDF17_003131</name>
</gene>
<proteinExistence type="predicted"/>
<dbReference type="EMBL" id="JACCCW010000002">
    <property type="protein sequence ID" value="NYF80811.1"/>
    <property type="molecule type" value="Genomic_DNA"/>
</dbReference>
<organism evidence="2 3">
    <name type="scientific">Granulicella arctica</name>
    <dbReference type="NCBI Taxonomy" id="940613"/>
    <lineage>
        <taxon>Bacteria</taxon>
        <taxon>Pseudomonadati</taxon>
        <taxon>Acidobacteriota</taxon>
        <taxon>Terriglobia</taxon>
        <taxon>Terriglobales</taxon>
        <taxon>Acidobacteriaceae</taxon>
        <taxon>Granulicella</taxon>
    </lineage>
</organism>
<dbReference type="InterPro" id="IPR001173">
    <property type="entry name" value="Glyco_trans_2-like"/>
</dbReference>
<comment type="caution">
    <text evidence="2">The sequence shown here is derived from an EMBL/GenBank/DDBJ whole genome shotgun (WGS) entry which is preliminary data.</text>
</comment>
<dbReference type="Pfam" id="PF00535">
    <property type="entry name" value="Glycos_transf_2"/>
    <property type="match status" value="1"/>
</dbReference>
<dbReference type="PANTHER" id="PTHR43179:SF7">
    <property type="entry name" value="RHAMNOSYLTRANSFERASE WBBL"/>
    <property type="match status" value="1"/>
</dbReference>
<evidence type="ECO:0000313" key="3">
    <source>
        <dbReference type="Proteomes" id="UP000589520"/>
    </source>
</evidence>
<dbReference type="Gene3D" id="3.90.550.10">
    <property type="entry name" value="Spore Coat Polysaccharide Biosynthesis Protein SpsA, Chain A"/>
    <property type="match status" value="1"/>
</dbReference>
<reference evidence="2 3" key="1">
    <citation type="submission" date="2020-07" db="EMBL/GenBank/DDBJ databases">
        <title>Genomic Encyclopedia of Type Strains, Phase IV (KMG-V): Genome sequencing to study the core and pangenomes of soil and plant-associated prokaryotes.</title>
        <authorList>
            <person name="Whitman W."/>
        </authorList>
    </citation>
    <scope>NUCLEOTIDE SEQUENCE [LARGE SCALE GENOMIC DNA]</scope>
    <source>
        <strain evidence="2 3">X4EP2</strain>
    </source>
</reference>
<accession>A0A7Y9PKJ7</accession>
<sequence>MSAIEPENSNNRPHQVDVSVIYVNWNCAEQIEGSIESLREKTASCSYEIIVVDNDSPQGLGALANDPDLRLIVSSKNDGFGAGCNIGVAAANGRFLLFLNPDTQLLNDVLGELTCFLEGHPRAGIAGSLVEDSKGTVLFDGGRSLPSLLNEFLQHSTLCFRFPRGRWTSRPYISDWDHLSTREVGSVIGACMMIKSEYFRAVGGFDETFFLYCEEVDLCYRVHKAGLGIWYVHTARILHKERQSTLQLYGSVSRVVLQNMKSQNYYFKKHNGPVIAFLWRWMLISLYMLRYLLRRDPSYLEYAKWGITA</sequence>
<protein>
    <recommendedName>
        <fullName evidence="1">Glycosyltransferase 2-like domain-containing protein</fullName>
    </recommendedName>
</protein>
<feature type="domain" description="Glycosyltransferase 2-like" evidence="1">
    <location>
        <begin position="19"/>
        <end position="199"/>
    </location>
</feature>
<dbReference type="CDD" id="cd04186">
    <property type="entry name" value="GT_2_like_c"/>
    <property type="match status" value="1"/>
</dbReference>
<name>A0A7Y9PKJ7_9BACT</name>
<keyword evidence="3" id="KW-1185">Reference proteome</keyword>
<dbReference type="SUPFAM" id="SSF53448">
    <property type="entry name" value="Nucleotide-diphospho-sugar transferases"/>
    <property type="match status" value="1"/>
</dbReference>
<dbReference type="Proteomes" id="UP000589520">
    <property type="component" value="Unassembled WGS sequence"/>
</dbReference>
<evidence type="ECO:0000313" key="2">
    <source>
        <dbReference type="EMBL" id="NYF80811.1"/>
    </source>
</evidence>
<dbReference type="AlphaFoldDB" id="A0A7Y9PKJ7"/>
<dbReference type="RefSeq" id="WP_179492487.1">
    <property type="nucleotide sequence ID" value="NZ_JACCCW010000002.1"/>
</dbReference>
<dbReference type="PANTHER" id="PTHR43179">
    <property type="entry name" value="RHAMNOSYLTRANSFERASE WBBL"/>
    <property type="match status" value="1"/>
</dbReference>